<gene>
    <name evidence="7" type="ORF">NCCP691_20510</name>
</gene>
<keyword evidence="4" id="KW-0804">Transcription</keyword>
<dbReference type="PRINTS" id="PR00039">
    <property type="entry name" value="HTHLYSR"/>
</dbReference>
<dbReference type="SUPFAM" id="SSF53850">
    <property type="entry name" value="Periplasmic binding protein-like II"/>
    <property type="match status" value="1"/>
</dbReference>
<evidence type="ECO:0000256" key="2">
    <source>
        <dbReference type="ARBA" id="ARBA00023015"/>
    </source>
</evidence>
<dbReference type="InterPro" id="IPR005119">
    <property type="entry name" value="LysR_subst-bd"/>
</dbReference>
<dbReference type="InterPro" id="IPR000847">
    <property type="entry name" value="LysR_HTH_N"/>
</dbReference>
<evidence type="ECO:0000256" key="5">
    <source>
        <dbReference type="SAM" id="Phobius"/>
    </source>
</evidence>
<evidence type="ECO:0000256" key="3">
    <source>
        <dbReference type="ARBA" id="ARBA00023125"/>
    </source>
</evidence>
<dbReference type="SUPFAM" id="SSF46785">
    <property type="entry name" value="Winged helix' DNA-binding domain"/>
    <property type="match status" value="1"/>
</dbReference>
<keyword evidence="5" id="KW-0472">Membrane</keyword>
<dbReference type="Gene3D" id="3.40.190.10">
    <property type="entry name" value="Periplasmic binding protein-like II"/>
    <property type="match status" value="2"/>
</dbReference>
<sequence>MTLKQLEAFYWAATCANFAMAAERLHLSTSSLSKRLVELEESVGVRLFDRTGHKAVLTVAGERFLPHAGALLQSAEATRRALGQDTGLSGRCLLGVGELCALTWLPRLLAHTRQHHPDLRLEPHVDIGRVLGERLRNGELDCAVIAGRSSHPSIVSHTIGQTHFAWVGSPSVVGRKAEYREKLFEEHPIVTLPTGAGTTKILDEWLMAKNLDVPHRLICNSWGAIAGLLIGGLGIGFLPEIWARSLARKGVLRVLRTEPSLAPLTYTLQRRRNDDRSFQPAILASVLASADFMTPPRLL</sequence>
<accession>A0ABQ4Q4Q2</accession>
<comment type="similarity">
    <text evidence="1">Belongs to the LysR transcriptional regulatory family.</text>
</comment>
<dbReference type="Pfam" id="PF00126">
    <property type="entry name" value="HTH_1"/>
    <property type="match status" value="1"/>
</dbReference>
<dbReference type="EMBL" id="BPMK01000008">
    <property type="protein sequence ID" value="GIZ52037.1"/>
    <property type="molecule type" value="Genomic_DNA"/>
</dbReference>
<dbReference type="InterPro" id="IPR036390">
    <property type="entry name" value="WH_DNA-bd_sf"/>
</dbReference>
<dbReference type="InterPro" id="IPR036388">
    <property type="entry name" value="WH-like_DNA-bd_sf"/>
</dbReference>
<dbReference type="Gene3D" id="1.10.10.10">
    <property type="entry name" value="Winged helix-like DNA-binding domain superfamily/Winged helix DNA-binding domain"/>
    <property type="match status" value="1"/>
</dbReference>
<organism evidence="7 8">
    <name type="scientific">Noviherbaspirillum aridicola</name>
    <dbReference type="NCBI Taxonomy" id="2849687"/>
    <lineage>
        <taxon>Bacteria</taxon>
        <taxon>Pseudomonadati</taxon>
        <taxon>Pseudomonadota</taxon>
        <taxon>Betaproteobacteria</taxon>
        <taxon>Burkholderiales</taxon>
        <taxon>Oxalobacteraceae</taxon>
        <taxon>Noviherbaspirillum</taxon>
    </lineage>
</organism>
<evidence type="ECO:0000256" key="4">
    <source>
        <dbReference type="ARBA" id="ARBA00023163"/>
    </source>
</evidence>
<dbReference type="CDD" id="cd05466">
    <property type="entry name" value="PBP2_LTTR_substrate"/>
    <property type="match status" value="1"/>
</dbReference>
<dbReference type="Pfam" id="PF03466">
    <property type="entry name" value="LysR_substrate"/>
    <property type="match status" value="1"/>
</dbReference>
<evidence type="ECO:0000313" key="8">
    <source>
        <dbReference type="Proteomes" id="UP000887222"/>
    </source>
</evidence>
<name>A0ABQ4Q4Q2_9BURK</name>
<feature type="domain" description="HTH lysR-type" evidence="6">
    <location>
        <begin position="1"/>
        <end position="58"/>
    </location>
</feature>
<proteinExistence type="inferred from homology"/>
<dbReference type="RefSeq" id="WP_220808205.1">
    <property type="nucleotide sequence ID" value="NZ_BPMK01000008.1"/>
</dbReference>
<dbReference type="PANTHER" id="PTHR30126">
    <property type="entry name" value="HTH-TYPE TRANSCRIPTIONAL REGULATOR"/>
    <property type="match status" value="1"/>
</dbReference>
<dbReference type="PANTHER" id="PTHR30126:SF94">
    <property type="entry name" value="LYSR FAMILY TRANSCRIPTIONAL REGULATOR"/>
    <property type="match status" value="1"/>
</dbReference>
<keyword evidence="3" id="KW-0238">DNA-binding</keyword>
<dbReference type="Proteomes" id="UP000887222">
    <property type="component" value="Unassembled WGS sequence"/>
</dbReference>
<feature type="transmembrane region" description="Helical" evidence="5">
    <location>
        <begin position="222"/>
        <end position="243"/>
    </location>
</feature>
<protein>
    <submittedName>
        <fullName evidence="7">LysR family transcriptional regulator</fullName>
    </submittedName>
</protein>
<keyword evidence="8" id="KW-1185">Reference proteome</keyword>
<keyword evidence="5" id="KW-0812">Transmembrane</keyword>
<comment type="caution">
    <text evidence="7">The sequence shown here is derived from an EMBL/GenBank/DDBJ whole genome shotgun (WGS) entry which is preliminary data.</text>
</comment>
<keyword evidence="2" id="KW-0805">Transcription regulation</keyword>
<evidence type="ECO:0000313" key="7">
    <source>
        <dbReference type="EMBL" id="GIZ52037.1"/>
    </source>
</evidence>
<evidence type="ECO:0000259" key="6">
    <source>
        <dbReference type="PROSITE" id="PS50931"/>
    </source>
</evidence>
<evidence type="ECO:0000256" key="1">
    <source>
        <dbReference type="ARBA" id="ARBA00009437"/>
    </source>
</evidence>
<reference evidence="7 8" key="1">
    <citation type="journal article" date="2022" name="Int. J. Syst. Evol. Microbiol.">
        <title>Noviherbaspirillum aridicola sp. nov., isolated from an arid soil in Pakistan.</title>
        <authorList>
            <person name="Khan I.U."/>
            <person name="Saqib M."/>
            <person name="Amin A."/>
            <person name="Hussain F."/>
            <person name="Li L."/>
            <person name="Liu Y.H."/>
            <person name="Fang B.Z."/>
            <person name="Ahmed I."/>
            <person name="Li W.J."/>
        </authorList>
    </citation>
    <scope>NUCLEOTIDE SEQUENCE [LARGE SCALE GENOMIC DNA]</scope>
    <source>
        <strain evidence="7 8">NCCP-691</strain>
    </source>
</reference>
<dbReference type="PROSITE" id="PS50931">
    <property type="entry name" value="HTH_LYSR"/>
    <property type="match status" value="1"/>
</dbReference>
<keyword evidence="5" id="KW-1133">Transmembrane helix</keyword>